<feature type="domain" description="ABC transmembrane type-1" evidence="10">
    <location>
        <begin position="1"/>
        <end position="85"/>
    </location>
</feature>
<dbReference type="PANTHER" id="PTHR24223">
    <property type="entry name" value="ATP-BINDING CASSETTE SUB-FAMILY C"/>
    <property type="match status" value="1"/>
</dbReference>
<evidence type="ECO:0000313" key="11">
    <source>
        <dbReference type="EMBL" id="GFU41793.1"/>
    </source>
</evidence>
<dbReference type="AlphaFoldDB" id="A0A8X6UR84"/>
<dbReference type="InterPro" id="IPR050173">
    <property type="entry name" value="ABC_transporter_C-like"/>
</dbReference>
<evidence type="ECO:0000256" key="2">
    <source>
        <dbReference type="ARBA" id="ARBA00022448"/>
    </source>
</evidence>
<proteinExistence type="predicted"/>
<evidence type="ECO:0000256" key="8">
    <source>
        <dbReference type="ARBA" id="ARBA00023136"/>
    </source>
</evidence>
<name>A0A8X6UR84_NEPPI</name>
<dbReference type="GO" id="GO:0005524">
    <property type="term" value="F:ATP binding"/>
    <property type="evidence" value="ECO:0007669"/>
    <property type="project" value="UniProtKB-KW"/>
</dbReference>
<comment type="caution">
    <text evidence="11">The sequence shown here is derived from an EMBL/GenBank/DDBJ whole genome shotgun (WGS) entry which is preliminary data.</text>
</comment>
<dbReference type="InterPro" id="IPR011527">
    <property type="entry name" value="ABC1_TM_dom"/>
</dbReference>
<dbReference type="PROSITE" id="PS50929">
    <property type="entry name" value="ABC_TM1F"/>
    <property type="match status" value="1"/>
</dbReference>
<dbReference type="PANTHER" id="PTHR24223:SF443">
    <property type="entry name" value="MULTIDRUG-RESISTANCE LIKE PROTEIN 1, ISOFORM I"/>
    <property type="match status" value="1"/>
</dbReference>
<dbReference type="GO" id="GO:0012505">
    <property type="term" value="C:endomembrane system"/>
    <property type="evidence" value="ECO:0007669"/>
    <property type="project" value="UniProtKB-SubCell"/>
</dbReference>
<keyword evidence="8 9" id="KW-0472">Membrane</keyword>
<feature type="non-terminal residue" evidence="11">
    <location>
        <position position="1"/>
    </location>
</feature>
<comment type="subcellular location">
    <subcellularLocation>
        <location evidence="1">Endomembrane system</location>
        <topology evidence="1">Multi-pass membrane protein</topology>
    </subcellularLocation>
</comment>
<dbReference type="SUPFAM" id="SSF90123">
    <property type="entry name" value="ABC transporter transmembrane region"/>
    <property type="match status" value="1"/>
</dbReference>
<dbReference type="InterPro" id="IPR036640">
    <property type="entry name" value="ABC1_TM_sf"/>
</dbReference>
<feature type="transmembrane region" description="Helical" evidence="9">
    <location>
        <begin position="31"/>
        <end position="53"/>
    </location>
</feature>
<dbReference type="Pfam" id="PF00664">
    <property type="entry name" value="ABC_membrane"/>
    <property type="match status" value="1"/>
</dbReference>
<keyword evidence="12" id="KW-1185">Reference proteome</keyword>
<evidence type="ECO:0000256" key="4">
    <source>
        <dbReference type="ARBA" id="ARBA00022737"/>
    </source>
</evidence>
<evidence type="ECO:0000256" key="9">
    <source>
        <dbReference type="SAM" id="Phobius"/>
    </source>
</evidence>
<evidence type="ECO:0000256" key="7">
    <source>
        <dbReference type="ARBA" id="ARBA00022989"/>
    </source>
</evidence>
<dbReference type="EMBL" id="BMAW01035915">
    <property type="protein sequence ID" value="GFU41793.1"/>
    <property type="molecule type" value="Genomic_DNA"/>
</dbReference>
<protein>
    <submittedName>
        <fullName evidence="11">Canalicular multispecific organic anion transporter 2</fullName>
    </submittedName>
</protein>
<evidence type="ECO:0000256" key="3">
    <source>
        <dbReference type="ARBA" id="ARBA00022692"/>
    </source>
</evidence>
<sequence length="85" mass="9421">ALVLSTSARKNFTVGEVVNLMSVDTQRIMDYVQMVNLLWSAPLQIVIAIYLLWQQLGIATLGGLGVMILMIPLNGVISVFIRNFQ</sequence>
<reference evidence="11" key="1">
    <citation type="submission" date="2020-08" db="EMBL/GenBank/DDBJ databases">
        <title>Multicomponent nature underlies the extraordinary mechanical properties of spider dragline silk.</title>
        <authorList>
            <person name="Kono N."/>
            <person name="Nakamura H."/>
            <person name="Mori M."/>
            <person name="Yoshida Y."/>
            <person name="Ohtoshi R."/>
            <person name="Malay A.D."/>
            <person name="Moran D.A.P."/>
            <person name="Tomita M."/>
            <person name="Numata K."/>
            <person name="Arakawa K."/>
        </authorList>
    </citation>
    <scope>NUCLEOTIDE SEQUENCE</scope>
</reference>
<organism evidence="11 12">
    <name type="scientific">Nephila pilipes</name>
    <name type="common">Giant wood spider</name>
    <name type="synonym">Nephila maculata</name>
    <dbReference type="NCBI Taxonomy" id="299642"/>
    <lineage>
        <taxon>Eukaryota</taxon>
        <taxon>Metazoa</taxon>
        <taxon>Ecdysozoa</taxon>
        <taxon>Arthropoda</taxon>
        <taxon>Chelicerata</taxon>
        <taxon>Arachnida</taxon>
        <taxon>Araneae</taxon>
        <taxon>Araneomorphae</taxon>
        <taxon>Entelegynae</taxon>
        <taxon>Araneoidea</taxon>
        <taxon>Nephilidae</taxon>
        <taxon>Nephila</taxon>
    </lineage>
</organism>
<evidence type="ECO:0000256" key="1">
    <source>
        <dbReference type="ARBA" id="ARBA00004127"/>
    </source>
</evidence>
<evidence type="ECO:0000259" key="10">
    <source>
        <dbReference type="PROSITE" id="PS50929"/>
    </source>
</evidence>
<keyword evidence="4" id="KW-0677">Repeat</keyword>
<dbReference type="Proteomes" id="UP000887013">
    <property type="component" value="Unassembled WGS sequence"/>
</dbReference>
<feature type="non-terminal residue" evidence="11">
    <location>
        <position position="85"/>
    </location>
</feature>
<keyword evidence="5" id="KW-0547">Nucleotide-binding</keyword>
<feature type="transmembrane region" description="Helical" evidence="9">
    <location>
        <begin position="59"/>
        <end position="81"/>
    </location>
</feature>
<evidence type="ECO:0000313" key="12">
    <source>
        <dbReference type="Proteomes" id="UP000887013"/>
    </source>
</evidence>
<keyword evidence="2" id="KW-0813">Transport</keyword>
<dbReference type="GO" id="GO:0016020">
    <property type="term" value="C:membrane"/>
    <property type="evidence" value="ECO:0007669"/>
    <property type="project" value="InterPro"/>
</dbReference>
<keyword evidence="6" id="KW-0067">ATP-binding</keyword>
<evidence type="ECO:0000256" key="6">
    <source>
        <dbReference type="ARBA" id="ARBA00022840"/>
    </source>
</evidence>
<evidence type="ECO:0000256" key="5">
    <source>
        <dbReference type="ARBA" id="ARBA00022741"/>
    </source>
</evidence>
<dbReference type="GO" id="GO:0140359">
    <property type="term" value="F:ABC-type transporter activity"/>
    <property type="evidence" value="ECO:0007669"/>
    <property type="project" value="InterPro"/>
</dbReference>
<gene>
    <name evidence="11" type="primary">ABCC3</name>
    <name evidence="11" type="ORF">NPIL_536191</name>
</gene>
<dbReference type="OrthoDB" id="6514538at2759"/>
<accession>A0A8X6UR84</accession>
<keyword evidence="7 9" id="KW-1133">Transmembrane helix</keyword>
<keyword evidence="3 9" id="KW-0812">Transmembrane</keyword>
<dbReference type="Gene3D" id="1.20.1560.10">
    <property type="entry name" value="ABC transporter type 1, transmembrane domain"/>
    <property type="match status" value="1"/>
</dbReference>